<keyword evidence="2" id="KW-1133">Transmembrane helix</keyword>
<proteinExistence type="predicted"/>
<name>A0A1M4SED6_9FIRM</name>
<dbReference type="OrthoDB" id="9812848at2"/>
<reference evidence="3 4" key="1">
    <citation type="submission" date="2016-11" db="EMBL/GenBank/DDBJ databases">
        <authorList>
            <person name="Jaros S."/>
            <person name="Januszkiewicz K."/>
            <person name="Wedrychowicz H."/>
        </authorList>
    </citation>
    <scope>NUCLEOTIDE SEQUENCE [LARGE SCALE GENOMIC DNA]</scope>
    <source>
        <strain evidence="3 4">DSM 10502</strain>
    </source>
</reference>
<dbReference type="STRING" id="1123243.SAMN02745190_00106"/>
<feature type="coiled-coil region" evidence="1">
    <location>
        <begin position="77"/>
        <end position="181"/>
    </location>
</feature>
<dbReference type="Pfam" id="PF11283">
    <property type="entry name" value="DUF3084"/>
    <property type="match status" value="1"/>
</dbReference>
<keyword evidence="1" id="KW-0175">Coiled coil</keyword>
<protein>
    <submittedName>
        <fullName evidence="3">Uncharacterized conserved protein, contains DUF3084 domain</fullName>
    </submittedName>
</protein>
<keyword evidence="2" id="KW-0812">Transmembrane</keyword>
<feature type="transmembrane region" description="Helical" evidence="2">
    <location>
        <begin position="6"/>
        <end position="24"/>
    </location>
</feature>
<dbReference type="InterPro" id="IPR021435">
    <property type="entry name" value="DUF3084"/>
</dbReference>
<feature type="transmembrane region" description="Helical" evidence="2">
    <location>
        <begin position="45"/>
        <end position="66"/>
    </location>
</feature>
<dbReference type="RefSeq" id="WP_072934238.1">
    <property type="nucleotide sequence ID" value="NZ_FQUG01000002.1"/>
</dbReference>
<gene>
    <name evidence="3" type="ORF">SAMN02745190_00106</name>
</gene>
<dbReference type="AlphaFoldDB" id="A0A1M4SED6"/>
<dbReference type="EMBL" id="FQUG01000002">
    <property type="protein sequence ID" value="SHE30570.1"/>
    <property type="molecule type" value="Genomic_DNA"/>
</dbReference>
<accession>A0A1M4SED6</accession>
<sequence length="394" mass="42884">MYGVVLIVVLVITGGVIAFIGDRVGTKVGKKKLSLFGLRPRHTSVIVTIITGICITTMTFGVMAAVSKDVRTALFGMEKLNRAMQETQERLNTAGVKLSAAEEQQKKAEEKLKDSREEIEKLQSKQEKLAARASELEAGNAALEAEKGALLSKNDALSSENTALEADNKSLEQRSELLRQGLQTMREGDIVFRAGEVVASGVIEGGRSKEEIREDMESLIVLANRNTTQRLGVNDENSSIWIYQPEYDKAVETISSGKNDMVVRIVAAGNLIAGEPVRTNLQLFKNSIIYRKNEFIIARPFRITAGDSSEAENTVMSFLKDVNLAATDRGILPDPIRGSVGVMEGSQFFDVVQALVPISGDIILSAYARDDTDALGPLRLNIKLESGFTSDSSN</sequence>
<evidence type="ECO:0000256" key="1">
    <source>
        <dbReference type="SAM" id="Coils"/>
    </source>
</evidence>
<keyword evidence="2" id="KW-0472">Membrane</keyword>
<evidence type="ECO:0000256" key="2">
    <source>
        <dbReference type="SAM" id="Phobius"/>
    </source>
</evidence>
<organism evidence="3 4">
    <name type="scientific">Schwartzia succinivorans DSM 10502</name>
    <dbReference type="NCBI Taxonomy" id="1123243"/>
    <lineage>
        <taxon>Bacteria</taxon>
        <taxon>Bacillati</taxon>
        <taxon>Bacillota</taxon>
        <taxon>Negativicutes</taxon>
        <taxon>Selenomonadales</taxon>
        <taxon>Selenomonadaceae</taxon>
        <taxon>Schwartzia</taxon>
    </lineage>
</organism>
<dbReference type="Proteomes" id="UP000184404">
    <property type="component" value="Unassembled WGS sequence"/>
</dbReference>
<evidence type="ECO:0000313" key="4">
    <source>
        <dbReference type="Proteomes" id="UP000184404"/>
    </source>
</evidence>
<evidence type="ECO:0000313" key="3">
    <source>
        <dbReference type="EMBL" id="SHE30570.1"/>
    </source>
</evidence>
<keyword evidence="4" id="KW-1185">Reference proteome</keyword>